<evidence type="ECO:0000313" key="2">
    <source>
        <dbReference type="Proteomes" id="UP000828941"/>
    </source>
</evidence>
<gene>
    <name evidence="1" type="ORF">L6164_029969</name>
</gene>
<keyword evidence="2" id="KW-1185">Reference proteome</keyword>
<reference evidence="1 2" key="1">
    <citation type="journal article" date="2022" name="DNA Res.">
        <title>Chromosomal-level genome assembly of the orchid tree Bauhinia variegata (Leguminosae; Cercidoideae) supports the allotetraploid origin hypothesis of Bauhinia.</title>
        <authorList>
            <person name="Zhong Y."/>
            <person name="Chen Y."/>
            <person name="Zheng D."/>
            <person name="Pang J."/>
            <person name="Liu Y."/>
            <person name="Luo S."/>
            <person name="Meng S."/>
            <person name="Qian L."/>
            <person name="Wei D."/>
            <person name="Dai S."/>
            <person name="Zhou R."/>
        </authorList>
    </citation>
    <scope>NUCLEOTIDE SEQUENCE [LARGE SCALE GENOMIC DNA]</scope>
    <source>
        <strain evidence="1">BV-YZ2020</strain>
    </source>
</reference>
<dbReference type="Proteomes" id="UP000828941">
    <property type="component" value="Chromosome 12"/>
</dbReference>
<proteinExistence type="predicted"/>
<comment type="caution">
    <text evidence="1">The sequence shown here is derived from an EMBL/GenBank/DDBJ whole genome shotgun (WGS) entry which is preliminary data.</text>
</comment>
<sequence length="759" mass="84954">MDPNSSQSSGLNNGFQIDDWNFTSNPEQFLNLADQPEINQNYSSPLPFMNNVDPVGFPSHTSHNFEGEMLIPSWGVGTAEGFAGVPPSSVASVADPYLEDDFSETYKYLSQILTEENFEEKPSMFYDPLSLQVTEKSFYDALKESNPLSPDQHPLDIHHSLDSPDNYTSSIDSSNNSSSSSTTANTASSIDLPWHDNPVELKPSSSVDPPPAGDYAFQFSSQSIPQKPSPPPNILPNFDEGLLDLGSSITELLAQNIYSDAESVSQFRKGLEEASKFLPRDTKLTTGLESNTLSLEPKGGTGKAVLKKGEDVRENSHGLKGRKTHEREGSDEEGRSNKQSAVYVDESELTDMFDRVLLSVENVPLCSEHGSVQSGSVKITQPSEQPNSSEGGKIRSKKKGKKKETVDLRTLLVLCAQAVSANDKRTADELLKQIRQHSSPFGDASQRLAHYFANGLEARLVGAATGAQIFYTSLSSKRISSTDILKAYQVLISACPFKKFSIFFANKMILKAAEKVEGLHIIDFGISYGFQWPILIKFLSERAGGPPKLRITGIEFPQAGFRPTERIEETGRRLANYCKRFNVPFEYKAIASHKWESIQIEELNINRNSNDLLVVNCLMRFRNLLDDTIEVNSPRNAVLSLIRKINPNFFVQTIVNGSYNAPFFVTRFREALFHFSAMYDMFETLIPRDCEWRFMLEKEFFGRELMNVVACEGLERVERPETYKQWQLNEIFPESGHVKINTDQEVSTLPNLQISNRIT</sequence>
<name>A0ACB9LAA7_BAUVA</name>
<dbReference type="EMBL" id="CM039437">
    <property type="protein sequence ID" value="KAI4306715.1"/>
    <property type="molecule type" value="Genomic_DNA"/>
</dbReference>
<organism evidence="1 2">
    <name type="scientific">Bauhinia variegata</name>
    <name type="common">Purple orchid tree</name>
    <name type="synonym">Phanera variegata</name>
    <dbReference type="NCBI Taxonomy" id="167791"/>
    <lineage>
        <taxon>Eukaryota</taxon>
        <taxon>Viridiplantae</taxon>
        <taxon>Streptophyta</taxon>
        <taxon>Embryophyta</taxon>
        <taxon>Tracheophyta</taxon>
        <taxon>Spermatophyta</taxon>
        <taxon>Magnoliopsida</taxon>
        <taxon>eudicotyledons</taxon>
        <taxon>Gunneridae</taxon>
        <taxon>Pentapetalae</taxon>
        <taxon>rosids</taxon>
        <taxon>fabids</taxon>
        <taxon>Fabales</taxon>
        <taxon>Fabaceae</taxon>
        <taxon>Cercidoideae</taxon>
        <taxon>Cercideae</taxon>
        <taxon>Bauhiniinae</taxon>
        <taxon>Bauhinia</taxon>
    </lineage>
</organism>
<protein>
    <submittedName>
        <fullName evidence="1">Uncharacterized protein</fullName>
    </submittedName>
</protein>
<accession>A0ACB9LAA7</accession>
<evidence type="ECO:0000313" key="1">
    <source>
        <dbReference type="EMBL" id="KAI4306715.1"/>
    </source>
</evidence>